<gene>
    <name evidence="2 4" type="primary">hpf</name>
    <name evidence="4" type="ORF">BLCOC_47730</name>
</gene>
<keyword evidence="2" id="KW-0963">Cytoplasm</keyword>
<sequence>MKFIISGRNIDITDGLRNAVEDKLGKLEKFFTDDTEIHVTLSVEKERQKIEVTIPVKGNIIRSEQVSNDMYVSIDLVEEIIERQLRKYRKKIIDKKQNAGTFQQAFMEKDFEDENTNEIKIIRTKKFGFKPMYPEDACVQMELLGHNFFVFLNAETEEVNVVYKRKGNTYGLIEPDFTE</sequence>
<reference evidence="4" key="1">
    <citation type="submission" date="2023-10" db="EMBL/GenBank/DDBJ databases">
        <title>Genome sequence of Blautia coccoides DSM 935.</title>
        <authorList>
            <person name="Boeer T."/>
            <person name="Bengelsdorf F.R."/>
            <person name="Daniel R."/>
            <person name="Poehlein A."/>
        </authorList>
    </citation>
    <scope>NUCLEOTIDE SEQUENCE [LARGE SCALE GENOMIC DNA]</scope>
    <source>
        <strain evidence="4">DSM 935</strain>
    </source>
</reference>
<dbReference type="Proteomes" id="UP001325248">
    <property type="component" value="Chromosome"/>
</dbReference>
<evidence type="ECO:0000256" key="2">
    <source>
        <dbReference type="HAMAP-Rule" id="MF_00839"/>
    </source>
</evidence>
<dbReference type="Pfam" id="PF16321">
    <property type="entry name" value="Ribosom_S30AE_C"/>
    <property type="match status" value="1"/>
</dbReference>
<name>A0ABZ0UGJ9_9FIRM</name>
<dbReference type="EMBL" id="CP136422">
    <property type="protein sequence ID" value="WPX76387.1"/>
    <property type="molecule type" value="Genomic_DNA"/>
</dbReference>
<dbReference type="NCBIfam" id="TIGR00741">
    <property type="entry name" value="yfiA"/>
    <property type="match status" value="1"/>
</dbReference>
<comment type="subunit">
    <text evidence="2">Interacts with 100S ribosomes.</text>
</comment>
<keyword evidence="5" id="KW-1185">Reference proteome</keyword>
<comment type="similarity">
    <text evidence="2">Belongs to the HPF/YfiA ribosome-associated protein family. Long HPF subfamily.</text>
</comment>
<dbReference type="PANTHER" id="PTHR33231:SF1">
    <property type="entry name" value="30S RIBOSOMAL PROTEIN"/>
    <property type="match status" value="1"/>
</dbReference>
<dbReference type="InterPro" id="IPR003489">
    <property type="entry name" value="RHF/RaiA"/>
</dbReference>
<proteinExistence type="inferred from homology"/>
<evidence type="ECO:0000256" key="1">
    <source>
        <dbReference type="ARBA" id="ARBA00022845"/>
    </source>
</evidence>
<evidence type="ECO:0000313" key="5">
    <source>
        <dbReference type="Proteomes" id="UP001325248"/>
    </source>
</evidence>
<organism evidence="4 5">
    <name type="scientific">Blautia producta</name>
    <dbReference type="NCBI Taxonomy" id="33035"/>
    <lineage>
        <taxon>Bacteria</taxon>
        <taxon>Bacillati</taxon>
        <taxon>Bacillota</taxon>
        <taxon>Clostridia</taxon>
        <taxon>Lachnospirales</taxon>
        <taxon>Lachnospiraceae</taxon>
        <taxon>Blautia</taxon>
    </lineage>
</organism>
<dbReference type="InterPro" id="IPR032528">
    <property type="entry name" value="Ribosom_S30AE_C"/>
</dbReference>
<dbReference type="InterPro" id="IPR050574">
    <property type="entry name" value="HPF/YfiA_ribosome-assoc"/>
</dbReference>
<keyword evidence="1 2" id="KW-0810">Translation regulation</keyword>
<evidence type="ECO:0000313" key="4">
    <source>
        <dbReference type="EMBL" id="WPX76387.1"/>
    </source>
</evidence>
<dbReference type="HAMAP" id="MF_00839">
    <property type="entry name" value="HPF"/>
    <property type="match status" value="1"/>
</dbReference>
<dbReference type="InterPro" id="IPR034694">
    <property type="entry name" value="HPF_long/plastid"/>
</dbReference>
<comment type="subcellular location">
    <subcellularLocation>
        <location evidence="2">Cytoplasm</location>
    </subcellularLocation>
</comment>
<dbReference type="Gene3D" id="3.30.505.50">
    <property type="entry name" value="Sigma 54 modulation/S30EA ribosomal protein, C-terminal domain"/>
    <property type="match status" value="1"/>
</dbReference>
<protein>
    <recommendedName>
        <fullName evidence="2">Ribosome hibernation promoting factor</fullName>
        <shortName evidence="2">HPF</shortName>
    </recommendedName>
</protein>
<dbReference type="SUPFAM" id="SSF69754">
    <property type="entry name" value="Ribosome binding protein Y (YfiA homologue)"/>
    <property type="match status" value="1"/>
</dbReference>
<comment type="function">
    <text evidence="2">Required for dimerization of active 70S ribosomes into 100S ribosomes in stationary phase; 100S ribosomes are translationally inactive and sometimes present during exponential growth.</text>
</comment>
<dbReference type="PANTHER" id="PTHR33231">
    <property type="entry name" value="30S RIBOSOMAL PROTEIN"/>
    <property type="match status" value="1"/>
</dbReference>
<evidence type="ECO:0000259" key="3">
    <source>
        <dbReference type="Pfam" id="PF16321"/>
    </source>
</evidence>
<dbReference type="InterPro" id="IPR038416">
    <property type="entry name" value="Ribosom_S30AE_C_sf"/>
</dbReference>
<accession>A0ABZ0UGJ9</accession>
<dbReference type="Pfam" id="PF02482">
    <property type="entry name" value="Ribosomal_S30AE"/>
    <property type="match status" value="1"/>
</dbReference>
<dbReference type="InterPro" id="IPR036567">
    <property type="entry name" value="RHF-like"/>
</dbReference>
<dbReference type="CDD" id="cd00552">
    <property type="entry name" value="RaiA"/>
    <property type="match status" value="1"/>
</dbReference>
<feature type="domain" description="Sigma 54 modulation/S30EA ribosomal protein C-terminal" evidence="3">
    <location>
        <begin position="118"/>
        <end position="172"/>
    </location>
</feature>
<dbReference type="Gene3D" id="3.30.160.100">
    <property type="entry name" value="Ribosome hibernation promotion factor-like"/>
    <property type="match status" value="1"/>
</dbReference>